<keyword evidence="2" id="KW-1185">Reference proteome</keyword>
<organism evidence="1 2">
    <name type="scientific">Eragrostis curvula</name>
    <name type="common">weeping love grass</name>
    <dbReference type="NCBI Taxonomy" id="38414"/>
    <lineage>
        <taxon>Eukaryota</taxon>
        <taxon>Viridiplantae</taxon>
        <taxon>Streptophyta</taxon>
        <taxon>Embryophyta</taxon>
        <taxon>Tracheophyta</taxon>
        <taxon>Spermatophyta</taxon>
        <taxon>Magnoliopsida</taxon>
        <taxon>Liliopsida</taxon>
        <taxon>Poales</taxon>
        <taxon>Poaceae</taxon>
        <taxon>PACMAD clade</taxon>
        <taxon>Chloridoideae</taxon>
        <taxon>Eragrostideae</taxon>
        <taxon>Eragrostidinae</taxon>
        <taxon>Eragrostis</taxon>
    </lineage>
</organism>
<sequence>MLNSGSLCSLLHGQMDRNIKSKRICLETSDSVPPHVKKSKVVDYNSIESLINVVKRLSPEQKAVVEEIGFSSLFQLSCSDVPLDLLMWLCDHFDCSTRTLKLPNGFSFTLNASCVKKVISIPNGQIPIQGNGTFESYQFFKTQINFDGTAATVPELCSLITEDLLGSEFARVFMVLSLSSFLCPNTRGVTSSRYYPALMDVSSLKYLDWCSFVLDWLVSYIKKYQQFQGDKSNVKLGGCGLLLVICYLEFLCAPEVKLGDNLPRLGLWSSRTVHAVTYLDSFPGSQASFGKLQLKHICCTPFKDCYSPGSTYVRSFDDTENFIRLNFPASSQENVIGAVFVLYASLERSLGQNSFSATWASVLHVLQSICSVQNGTSKISLTYLEDTDSDNEGTDCSIHKRKLSHKPSKVSSLVYDNFIKSYPSFPLPVLSDYNAIDGDCSVVFHRLLSQYLQESESFADQSCSLTSEFDNPSFSIEDCISQVFENITLNVPSVEEEINLIQLAAGDPIPKKYIPDKYIDVQLIESFMKSCEDLPKEVSVANEESFEHISVAASKLQSAKEDLIDEEGVVIASLRKQAILTASTAKKNFFQMFTSNIDRSKQSIKVFQIGPTYVDHFKLSLSMMVGGWTYYHVMNSFLKMLGCQQDSIVNLEGHVYQQYFDSQTSALLLQPSLDHSKYKQNFLEIVGFRLYRAGLNAFPRCLSYDITKFTVRFITVPKHNFRYDSGVFVIQFLMTYNGSNVEPFSNVRKQHLILLVPGTALGQSLFVVMAGKQYWKPLP</sequence>
<dbReference type="Gramene" id="TVU26671">
    <property type="protein sequence ID" value="TVU26671"/>
    <property type="gene ID" value="EJB05_29226"/>
</dbReference>
<reference evidence="1 2" key="1">
    <citation type="journal article" date="2019" name="Sci. Rep.">
        <title>A high-quality genome of Eragrostis curvula grass provides insights into Poaceae evolution and supports new strategies to enhance forage quality.</title>
        <authorList>
            <person name="Carballo J."/>
            <person name="Santos B.A.C.M."/>
            <person name="Zappacosta D."/>
            <person name="Garbus I."/>
            <person name="Selva J.P."/>
            <person name="Gallo C.A."/>
            <person name="Diaz A."/>
            <person name="Albertini E."/>
            <person name="Caccamo M."/>
            <person name="Echenique V."/>
        </authorList>
    </citation>
    <scope>NUCLEOTIDE SEQUENCE [LARGE SCALE GENOMIC DNA]</scope>
    <source>
        <strain evidence="2">cv. Victoria</strain>
        <tissue evidence="1">Leaf</tissue>
    </source>
</reference>
<dbReference type="EMBL" id="RWGY01000013">
    <property type="protein sequence ID" value="TVU26671.1"/>
    <property type="molecule type" value="Genomic_DNA"/>
</dbReference>
<dbReference type="AlphaFoldDB" id="A0A5J9UTS1"/>
<dbReference type="PANTHER" id="PTHR34835:SF82">
    <property type="entry name" value="OS01G0826651 PROTEIN"/>
    <property type="match status" value="1"/>
</dbReference>
<evidence type="ECO:0000313" key="2">
    <source>
        <dbReference type="Proteomes" id="UP000324897"/>
    </source>
</evidence>
<proteinExistence type="predicted"/>
<dbReference type="OrthoDB" id="677376at2759"/>
<comment type="caution">
    <text evidence="1">The sequence shown here is derived from an EMBL/GenBank/DDBJ whole genome shotgun (WGS) entry which is preliminary data.</text>
</comment>
<evidence type="ECO:0008006" key="3">
    <source>
        <dbReference type="Google" id="ProtNLM"/>
    </source>
</evidence>
<evidence type="ECO:0000313" key="1">
    <source>
        <dbReference type="EMBL" id="TVU26671.1"/>
    </source>
</evidence>
<gene>
    <name evidence="1" type="ORF">EJB05_29226</name>
</gene>
<accession>A0A5J9UTS1</accession>
<dbReference type="Proteomes" id="UP000324897">
    <property type="component" value="Chromosome 2"/>
</dbReference>
<name>A0A5J9UTS1_9POAL</name>
<protein>
    <recommendedName>
        <fullName evidence="3">Aminotransferase-like plant mobile domain-containing protein</fullName>
    </recommendedName>
</protein>
<dbReference type="PANTHER" id="PTHR34835">
    <property type="entry name" value="OS07G0283600 PROTEIN-RELATED"/>
    <property type="match status" value="1"/>
</dbReference>